<dbReference type="SMART" id="SM00249">
    <property type="entry name" value="PHD"/>
    <property type="match status" value="1"/>
</dbReference>
<dbReference type="InterPro" id="IPR013083">
    <property type="entry name" value="Znf_RING/FYVE/PHD"/>
</dbReference>
<evidence type="ECO:0000313" key="7">
    <source>
        <dbReference type="EMBL" id="KAK9090678.1"/>
    </source>
</evidence>
<keyword evidence="3" id="KW-0862">Zinc</keyword>
<dbReference type="InterPro" id="IPR058054">
    <property type="entry name" value="Znf_MS1-like"/>
</dbReference>
<keyword evidence="2" id="KW-0863">Zinc-finger</keyword>
<name>A0AAP0EHN2_9MAGN</name>
<keyword evidence="1" id="KW-0479">Metal-binding</keyword>
<dbReference type="CDD" id="cd15556">
    <property type="entry name" value="PHD_MMD1_like"/>
    <property type="match status" value="1"/>
</dbReference>
<dbReference type="InterPro" id="IPR001965">
    <property type="entry name" value="Znf_PHD"/>
</dbReference>
<dbReference type="EMBL" id="JBBNAE010000010">
    <property type="protein sequence ID" value="KAK9090678.1"/>
    <property type="molecule type" value="Genomic_DNA"/>
</dbReference>
<dbReference type="PANTHER" id="PTHR46201:SF9">
    <property type="entry name" value="PHD FINGER PROTEIN MALE MEIOCYTE DEATH 1"/>
    <property type="match status" value="1"/>
</dbReference>
<sequence length="723" mass="81454">MATNALEALKKKLGSTAKIFDYESFGDPGCPIILTGAFRENIRSFLSACGDVQDQTLQGMPVWSTLLFNARNKAVVPLYTIEETVDYSPRNPFCDHCRCTGWSHHFVSKRRYHFVIPADDQWDKPLDEGVFECSTHLLQGLIHGNGFGHLITVNGREGGSRFLSGKQLMGLWDRICSCLRSWKITVEDTSRKKSMDLRLLYGIGYGHCWFGRWGYRFCHGSFGVTEHNYDAAIRVLTSLSLDEFIVDSDCSKVKQIIRIYGEASETKLITISDLFRFMLTLKATSPVQRKTSLISLITAHPSKDSKPPTIGASTTGLQSKFSSVRDKPSKRCKLDSFVMEMETSRWPTRRLEYAAEVIVEALKEKQGGMSRQELRDAARLHIGDTGLLDFVIKSINNLVVGNYVVHRALNTSKRLLEFTVKELNKKGTGTSSDCPFTNQHHLRKEQLKQKIIANRTRCATGFGSLPTMQYMLPAKKKGVEMSEPGMNVHADIEFMYHTVLQVYQESKIVGAAIRVVLDSKHFVKEWPFVDQDDELLRFICGVVPESAIEIEAGLTRLVMAPSEIVVVPLHATVGDLKRAVEEALRDTYCIMERYEVLEVEGEMDCEDDDEEEVVFGKFESGEVTRVRGRGMDMKSKFKYEGGDDNWSVECICGARDDDGERMVACDVCEVWQHTRCAGIQEDDAVPPLFVCGRCTASLMPPLSVPCTSDLQCHQPIYMDLESY</sequence>
<dbReference type="Proteomes" id="UP001417504">
    <property type="component" value="Unassembled WGS sequence"/>
</dbReference>
<dbReference type="GO" id="GO:0008270">
    <property type="term" value="F:zinc ion binding"/>
    <property type="evidence" value="ECO:0007669"/>
    <property type="project" value="UniProtKB-KW"/>
</dbReference>
<dbReference type="Pfam" id="PF25565">
    <property type="entry name" value="Ubiquitin_At1g33420"/>
    <property type="match status" value="1"/>
</dbReference>
<reference evidence="7 8" key="1">
    <citation type="submission" date="2024-01" db="EMBL/GenBank/DDBJ databases">
        <title>Genome assemblies of Stephania.</title>
        <authorList>
            <person name="Yang L."/>
        </authorList>
    </citation>
    <scope>NUCLEOTIDE SEQUENCE [LARGE SCALE GENOMIC DNA]</scope>
    <source>
        <strain evidence="7">QJT</strain>
        <tissue evidence="7">Leaf</tissue>
    </source>
</reference>
<keyword evidence="8" id="KW-1185">Reference proteome</keyword>
<evidence type="ECO:0000313" key="8">
    <source>
        <dbReference type="Proteomes" id="UP001417504"/>
    </source>
</evidence>
<protein>
    <recommendedName>
        <fullName evidence="6">Zinc finger PHD-type domain-containing protein</fullName>
    </recommendedName>
</protein>
<gene>
    <name evidence="7" type="ORF">Sjap_023855</name>
</gene>
<feature type="domain" description="Zinc finger PHD-type" evidence="6">
    <location>
        <begin position="649"/>
        <end position="695"/>
    </location>
</feature>
<organism evidence="7 8">
    <name type="scientific">Stephania japonica</name>
    <dbReference type="NCBI Taxonomy" id="461633"/>
    <lineage>
        <taxon>Eukaryota</taxon>
        <taxon>Viridiplantae</taxon>
        <taxon>Streptophyta</taxon>
        <taxon>Embryophyta</taxon>
        <taxon>Tracheophyta</taxon>
        <taxon>Spermatophyta</taxon>
        <taxon>Magnoliopsida</taxon>
        <taxon>Ranunculales</taxon>
        <taxon>Menispermaceae</taxon>
        <taxon>Menispermoideae</taxon>
        <taxon>Cissampelideae</taxon>
        <taxon>Stephania</taxon>
    </lineage>
</organism>
<dbReference type="Pfam" id="PF25874">
    <property type="entry name" value="WHD_plant_repro"/>
    <property type="match status" value="1"/>
</dbReference>
<accession>A0AAP0EHN2</accession>
<dbReference type="InterPro" id="IPR057765">
    <property type="entry name" value="MS1-like_ubiquitin"/>
</dbReference>
<dbReference type="InterPro" id="IPR019787">
    <property type="entry name" value="Znf_PHD-finger"/>
</dbReference>
<dbReference type="PROSITE" id="PS01359">
    <property type="entry name" value="ZF_PHD_1"/>
    <property type="match status" value="1"/>
</dbReference>
<evidence type="ECO:0000259" key="6">
    <source>
        <dbReference type="SMART" id="SM00249"/>
    </source>
</evidence>
<dbReference type="AlphaFoldDB" id="A0AAP0EHN2"/>
<dbReference type="SUPFAM" id="SSF57903">
    <property type="entry name" value="FYVE/PHD zinc finger"/>
    <property type="match status" value="1"/>
</dbReference>
<comment type="caution">
    <text evidence="7">The sequence shown here is derived from an EMBL/GenBank/DDBJ whole genome shotgun (WGS) entry which is preliminary data.</text>
</comment>
<evidence type="ECO:0000256" key="2">
    <source>
        <dbReference type="ARBA" id="ARBA00022771"/>
    </source>
</evidence>
<dbReference type="InterPro" id="IPR059080">
    <property type="entry name" value="WHD_PTC1"/>
</dbReference>
<keyword evidence="4" id="KW-0805">Transcription regulation</keyword>
<dbReference type="Pfam" id="PF00628">
    <property type="entry name" value="PHD"/>
    <property type="match status" value="1"/>
</dbReference>
<evidence type="ECO:0000256" key="3">
    <source>
        <dbReference type="ARBA" id="ARBA00022833"/>
    </source>
</evidence>
<proteinExistence type="predicted"/>
<evidence type="ECO:0000256" key="5">
    <source>
        <dbReference type="ARBA" id="ARBA00023163"/>
    </source>
</evidence>
<keyword evidence="5" id="KW-0804">Transcription</keyword>
<evidence type="ECO:0000256" key="1">
    <source>
        <dbReference type="ARBA" id="ARBA00022723"/>
    </source>
</evidence>
<dbReference type="InterPro" id="IPR019786">
    <property type="entry name" value="Zinc_finger_PHD-type_CS"/>
</dbReference>
<dbReference type="Gene3D" id="3.30.40.10">
    <property type="entry name" value="Zinc/RING finger domain, C3HC4 (zinc finger)"/>
    <property type="match status" value="1"/>
</dbReference>
<dbReference type="PANTHER" id="PTHR46201">
    <property type="entry name" value="PHD FINGER PROTEIN MALE MEIOCYTE DEATH 1-RELATED"/>
    <property type="match status" value="1"/>
</dbReference>
<evidence type="ECO:0000256" key="4">
    <source>
        <dbReference type="ARBA" id="ARBA00023015"/>
    </source>
</evidence>
<dbReference type="InterPro" id="IPR011011">
    <property type="entry name" value="Znf_FYVE_PHD"/>
</dbReference>